<dbReference type="PANTHER" id="PTHR32114:SF2">
    <property type="entry name" value="ABC TRANSPORTER ABCH.3"/>
    <property type="match status" value="1"/>
</dbReference>
<protein>
    <recommendedName>
        <fullName evidence="3">Nuclease SbcCD subunit C</fullName>
    </recommendedName>
</protein>
<evidence type="ECO:0000259" key="5">
    <source>
        <dbReference type="Pfam" id="PF13476"/>
    </source>
</evidence>
<dbReference type="PANTHER" id="PTHR32114">
    <property type="entry name" value="ABC TRANSPORTER ABCH.3"/>
    <property type="match status" value="1"/>
</dbReference>
<comment type="subunit">
    <text evidence="2">Heterodimer of SbcC and SbcD.</text>
</comment>
<reference evidence="6" key="1">
    <citation type="journal article" date="2020" name="mSystems">
        <title>Genome- and Community-Level Interaction Insights into Carbon Utilization and Element Cycling Functions of Hydrothermarchaeota in Hydrothermal Sediment.</title>
        <authorList>
            <person name="Zhou Z."/>
            <person name="Liu Y."/>
            <person name="Xu W."/>
            <person name="Pan J."/>
            <person name="Luo Z.H."/>
            <person name="Li M."/>
        </authorList>
    </citation>
    <scope>NUCLEOTIDE SEQUENCE [LARGE SCALE GENOMIC DNA]</scope>
    <source>
        <strain evidence="6">SpSt-374</strain>
    </source>
</reference>
<keyword evidence="4" id="KW-0175">Coiled coil</keyword>
<dbReference type="SUPFAM" id="SSF52540">
    <property type="entry name" value="P-loop containing nucleoside triphosphate hydrolases"/>
    <property type="match status" value="2"/>
</dbReference>
<accession>A0A7C3ZUP0</accession>
<dbReference type="GO" id="GO:0016887">
    <property type="term" value="F:ATP hydrolysis activity"/>
    <property type="evidence" value="ECO:0007669"/>
    <property type="project" value="InterPro"/>
</dbReference>
<comment type="similarity">
    <text evidence="1">Belongs to the SMC family. SbcC subfamily.</text>
</comment>
<gene>
    <name evidence="6" type="primary">dndD</name>
    <name evidence="6" type="ORF">ENR15_04715</name>
</gene>
<dbReference type="InterPro" id="IPR027417">
    <property type="entry name" value="P-loop_NTPase"/>
</dbReference>
<sequence>MIFLELVLQNFGPYRGRHVINLQPEWEGENRPIILFGGMNGGGKTTLMDAIRLVFYGPRALCSKRGNLAYGEFLKQAVNSQTPLTEETCVELVFEHVVDWEKVRFRVQRKWTRQPKNGKDTLGILREEWPDEGLKKIWDEWVEGFLPLGISNLFLFDGEQVKELAETDEPTPAVAEAVRALLGLELADRLEIDLDILVSRKRKDIAEAKQRQDLDVIDKKLSQQKEDLATAEAELKLAQEYWERTKLNQERAAERFRLEGGKIAAESQQLEKQVGDLKASAEAARQEMRDIAAGVMPLALIEPLLLSARSQGEKELRAAQAKIALDVLLQRDSRLLDFISNLDLDGVKLDKIQGFLAAENQSLREDSLADVPWGGAGELVEQLDNLMRVLLPGFKRRSRVLLNQAQQLEAQMETAEKQLALAASPEAYSKLEKDLKKAQTEAGKAAVDVEFKKRRCRELEGEIAKTKKELDNYIKDNFDRRNADNLIVKAARVKETLKLFREQLTLKKLNKLENEVGDCFRYLLHKSDLVHRVAIHHHNFSISLYDPQGELLPKHQLSAGEKQLLAIAFLWGLAKVSGRHLPVVIDTPLSRLDSEHRQNLVEKYFPAASHQVILLSTDTEIGHNEVVNLRERGAIAREYLLEYNAAERETLVKDGYFW</sequence>
<evidence type="ECO:0000256" key="3">
    <source>
        <dbReference type="ARBA" id="ARBA00013368"/>
    </source>
</evidence>
<organism evidence="6">
    <name type="scientific">Planktothricoides sp. SpSt-374</name>
    <dbReference type="NCBI Taxonomy" id="2282167"/>
    <lineage>
        <taxon>Bacteria</taxon>
        <taxon>Bacillati</taxon>
        <taxon>Cyanobacteriota</taxon>
        <taxon>Cyanophyceae</taxon>
        <taxon>Oscillatoriophycideae</taxon>
        <taxon>Oscillatoriales</taxon>
        <taxon>Oscillatoriaceae</taxon>
        <taxon>Planktothricoides</taxon>
    </lineage>
</organism>
<evidence type="ECO:0000256" key="2">
    <source>
        <dbReference type="ARBA" id="ARBA00011322"/>
    </source>
</evidence>
<comment type="caution">
    <text evidence="6">The sequence shown here is derived from an EMBL/GenBank/DDBJ whole genome shotgun (WGS) entry which is preliminary data.</text>
</comment>
<dbReference type="Gene3D" id="3.40.50.300">
    <property type="entry name" value="P-loop containing nucleotide triphosphate hydrolases"/>
    <property type="match status" value="2"/>
</dbReference>
<dbReference type="InterPro" id="IPR017599">
    <property type="entry name" value="DNA_S_DndD"/>
</dbReference>
<dbReference type="Pfam" id="PF13476">
    <property type="entry name" value="AAA_23"/>
    <property type="match status" value="1"/>
</dbReference>
<evidence type="ECO:0000256" key="4">
    <source>
        <dbReference type="SAM" id="Coils"/>
    </source>
</evidence>
<dbReference type="EMBL" id="DSPX01000043">
    <property type="protein sequence ID" value="HGF99967.1"/>
    <property type="molecule type" value="Genomic_DNA"/>
</dbReference>
<proteinExistence type="inferred from homology"/>
<name>A0A7C3ZUP0_9CYAN</name>
<dbReference type="AlphaFoldDB" id="A0A7C3ZUP0"/>
<evidence type="ECO:0000256" key="1">
    <source>
        <dbReference type="ARBA" id="ARBA00006930"/>
    </source>
</evidence>
<dbReference type="NCBIfam" id="TIGR03185">
    <property type="entry name" value="DNA_S_dndD"/>
    <property type="match status" value="1"/>
</dbReference>
<feature type="coiled-coil region" evidence="4">
    <location>
        <begin position="214"/>
        <end position="241"/>
    </location>
</feature>
<evidence type="ECO:0000313" key="6">
    <source>
        <dbReference type="EMBL" id="HGF99967.1"/>
    </source>
</evidence>
<dbReference type="GO" id="GO:0006302">
    <property type="term" value="P:double-strand break repair"/>
    <property type="evidence" value="ECO:0007669"/>
    <property type="project" value="InterPro"/>
</dbReference>
<feature type="coiled-coil region" evidence="4">
    <location>
        <begin position="398"/>
        <end position="476"/>
    </location>
</feature>
<dbReference type="InterPro" id="IPR038729">
    <property type="entry name" value="Rad50/SbcC_AAA"/>
</dbReference>
<feature type="domain" description="Rad50/SbcC-type AAA" evidence="5">
    <location>
        <begin position="6"/>
        <end position="236"/>
    </location>
</feature>